<keyword evidence="1" id="KW-0812">Transmembrane</keyword>
<dbReference type="InterPro" id="IPR033417">
    <property type="entry name" value="CHASE8"/>
</dbReference>
<evidence type="ECO:0000313" key="5">
    <source>
        <dbReference type="Proteomes" id="UP000295361"/>
    </source>
</evidence>
<keyword evidence="1" id="KW-0472">Membrane</keyword>
<dbReference type="SMART" id="SM00052">
    <property type="entry name" value="EAL"/>
    <property type="match status" value="1"/>
</dbReference>
<dbReference type="SMART" id="SM00267">
    <property type="entry name" value="GGDEF"/>
    <property type="match status" value="1"/>
</dbReference>
<comment type="caution">
    <text evidence="4">The sequence shown here is derived from an EMBL/GenBank/DDBJ whole genome shotgun (WGS) entry which is preliminary data.</text>
</comment>
<dbReference type="OrthoDB" id="9813903at2"/>
<name>A0A4R6QIE3_9BURK</name>
<dbReference type="EMBL" id="SNXS01000005">
    <property type="protein sequence ID" value="TDP63250.1"/>
    <property type="molecule type" value="Genomic_DNA"/>
</dbReference>
<dbReference type="InterPro" id="IPR001633">
    <property type="entry name" value="EAL_dom"/>
</dbReference>
<dbReference type="NCBIfam" id="TIGR00254">
    <property type="entry name" value="GGDEF"/>
    <property type="match status" value="1"/>
</dbReference>
<keyword evidence="5" id="KW-1185">Reference proteome</keyword>
<dbReference type="PROSITE" id="PS50883">
    <property type="entry name" value="EAL"/>
    <property type="match status" value="1"/>
</dbReference>
<dbReference type="InterPro" id="IPR052155">
    <property type="entry name" value="Biofilm_reg_signaling"/>
</dbReference>
<feature type="transmembrane region" description="Helical" evidence="1">
    <location>
        <begin position="20"/>
        <end position="42"/>
    </location>
</feature>
<dbReference type="InParanoid" id="A0A4R6QIE3"/>
<dbReference type="InterPro" id="IPR029787">
    <property type="entry name" value="Nucleotide_cyclase"/>
</dbReference>
<keyword evidence="1" id="KW-1133">Transmembrane helix</keyword>
<dbReference type="FunFam" id="3.30.70.270:FF:000001">
    <property type="entry name" value="Diguanylate cyclase domain protein"/>
    <property type="match status" value="1"/>
</dbReference>
<organism evidence="4 5">
    <name type="scientific">Roseateles toxinivorans</name>
    <dbReference type="NCBI Taxonomy" id="270368"/>
    <lineage>
        <taxon>Bacteria</taxon>
        <taxon>Pseudomonadati</taxon>
        <taxon>Pseudomonadota</taxon>
        <taxon>Betaproteobacteria</taxon>
        <taxon>Burkholderiales</taxon>
        <taxon>Sphaerotilaceae</taxon>
        <taxon>Roseateles</taxon>
    </lineage>
</organism>
<dbReference type="Gene3D" id="3.30.70.270">
    <property type="match status" value="1"/>
</dbReference>
<dbReference type="Proteomes" id="UP000295361">
    <property type="component" value="Unassembled WGS sequence"/>
</dbReference>
<dbReference type="InterPro" id="IPR000160">
    <property type="entry name" value="GGDEF_dom"/>
</dbReference>
<feature type="transmembrane region" description="Helical" evidence="1">
    <location>
        <begin position="148"/>
        <end position="168"/>
    </location>
</feature>
<dbReference type="RefSeq" id="WP_133702429.1">
    <property type="nucleotide sequence ID" value="NZ_SNXS01000005.1"/>
</dbReference>
<dbReference type="Pfam" id="PF00990">
    <property type="entry name" value="GGDEF"/>
    <property type="match status" value="1"/>
</dbReference>
<dbReference type="PANTHER" id="PTHR44757">
    <property type="entry name" value="DIGUANYLATE CYCLASE DGCP"/>
    <property type="match status" value="1"/>
</dbReference>
<dbReference type="Pfam" id="PF00563">
    <property type="entry name" value="EAL"/>
    <property type="match status" value="1"/>
</dbReference>
<dbReference type="GO" id="GO:0003824">
    <property type="term" value="F:catalytic activity"/>
    <property type="evidence" value="ECO:0007669"/>
    <property type="project" value="UniProtKB-ARBA"/>
</dbReference>
<dbReference type="CDD" id="cd01948">
    <property type="entry name" value="EAL"/>
    <property type="match status" value="1"/>
</dbReference>
<dbReference type="InterPro" id="IPR043128">
    <property type="entry name" value="Rev_trsase/Diguanyl_cyclase"/>
</dbReference>
<dbReference type="InterPro" id="IPR035919">
    <property type="entry name" value="EAL_sf"/>
</dbReference>
<proteinExistence type="predicted"/>
<gene>
    <name evidence="4" type="ORF">DES47_105254</name>
</gene>
<sequence length="635" mass="70589">MDRTHFWTGLQRLFDRHREAMLAIGALLTFALLLTGVQYLSLSQRFREDLQTQVNLVARTASAAVVFDNREDAAEILGAFEDAPEVTTATLRLPSGRALSSYRRMQGKDSWLQRIAGQEEVSAPVQANQLVVAQLLVQASRESIWLDLLRFVGVAAGLLVAAMGLAWMGSHRLRANVREAERRTRYLALNDALTDLPNRESFRLSLERAVQRCQRPGQGLALLFIDLDNFKQINDNHGHAAGDLVLQTVAERLRNLQRPGDTVARLAGDEFAMLLAAPVDETLARLVAGQVVQAVPQPIAREDEWLRISVSVGVTLVPRDASTPAEAMQCADAAMYHAKRQGKDGMQLFSPEIGEAVRSRLRLEQDLRDALAAGELELAYQPLFDAQGRLISVEALSRWRHAQRGWISPVEFIPVAESSGLIVGLGLHALRVLRRDIDACHAAGLSCPPVALNLSSRQCRRAHHREQFLQALLDLGLGPAALEFELTESSVFEDLDKPDSIVMTLLSLGYVLAIDDFGTGYSSLAYLRRMRCRKLKIDRLFVNGLADSPDGRLLVDSIIRVAHAMHMQVVAEGVETEADRQCLVEMGCDAFQGFGLSRPLRPDQMQELLRRHAHGERVHVQTWQAWYGEPEPARK</sequence>
<evidence type="ECO:0000313" key="4">
    <source>
        <dbReference type="EMBL" id="TDP63250.1"/>
    </source>
</evidence>
<reference evidence="4 5" key="1">
    <citation type="submission" date="2019-03" db="EMBL/GenBank/DDBJ databases">
        <title>Genomic Encyclopedia of Type Strains, Phase IV (KMG-IV): sequencing the most valuable type-strain genomes for metagenomic binning, comparative biology and taxonomic classification.</title>
        <authorList>
            <person name="Goeker M."/>
        </authorList>
    </citation>
    <scope>NUCLEOTIDE SEQUENCE [LARGE SCALE GENOMIC DNA]</scope>
    <source>
        <strain evidence="4 5">DSM 16998</strain>
    </source>
</reference>
<evidence type="ECO:0000256" key="1">
    <source>
        <dbReference type="SAM" id="Phobius"/>
    </source>
</evidence>
<protein>
    <submittedName>
        <fullName evidence="4">Diguanylate cyclase (GGDEF)-like protein</fullName>
    </submittedName>
</protein>
<feature type="domain" description="GGDEF" evidence="3">
    <location>
        <begin position="218"/>
        <end position="351"/>
    </location>
</feature>
<dbReference type="SUPFAM" id="SSF141868">
    <property type="entry name" value="EAL domain-like"/>
    <property type="match status" value="1"/>
</dbReference>
<dbReference type="CDD" id="cd01949">
    <property type="entry name" value="GGDEF"/>
    <property type="match status" value="1"/>
</dbReference>
<dbReference type="AlphaFoldDB" id="A0A4R6QIE3"/>
<evidence type="ECO:0000259" key="2">
    <source>
        <dbReference type="PROSITE" id="PS50883"/>
    </source>
</evidence>
<dbReference type="Pfam" id="PF17152">
    <property type="entry name" value="CHASE8"/>
    <property type="match status" value="1"/>
</dbReference>
<dbReference type="PROSITE" id="PS50887">
    <property type="entry name" value="GGDEF"/>
    <property type="match status" value="1"/>
</dbReference>
<feature type="domain" description="EAL" evidence="2">
    <location>
        <begin position="360"/>
        <end position="613"/>
    </location>
</feature>
<dbReference type="SUPFAM" id="SSF55073">
    <property type="entry name" value="Nucleotide cyclase"/>
    <property type="match status" value="1"/>
</dbReference>
<dbReference type="PANTHER" id="PTHR44757:SF2">
    <property type="entry name" value="BIOFILM ARCHITECTURE MAINTENANCE PROTEIN MBAA"/>
    <property type="match status" value="1"/>
</dbReference>
<accession>A0A4R6QIE3</accession>
<evidence type="ECO:0000259" key="3">
    <source>
        <dbReference type="PROSITE" id="PS50887"/>
    </source>
</evidence>
<dbReference type="Gene3D" id="3.20.20.450">
    <property type="entry name" value="EAL domain"/>
    <property type="match status" value="1"/>
</dbReference>